<keyword evidence="3" id="KW-1003">Cell membrane</keyword>
<dbReference type="InterPro" id="IPR035906">
    <property type="entry name" value="MetI-like_sf"/>
</dbReference>
<evidence type="ECO:0000313" key="9">
    <source>
        <dbReference type="EMBL" id="MBW8726176.1"/>
    </source>
</evidence>
<feature type="transmembrane region" description="Helical" evidence="7">
    <location>
        <begin position="21"/>
        <end position="42"/>
    </location>
</feature>
<reference evidence="9" key="1">
    <citation type="submission" date="2020-06" db="EMBL/GenBank/DDBJ databases">
        <title>Stable isotope informed genome-resolved metagenomics uncovers potential trophic interactions in rhizosphere soil.</title>
        <authorList>
            <person name="Starr E.P."/>
            <person name="Shi S."/>
            <person name="Blazewicz S.J."/>
            <person name="Koch B.J."/>
            <person name="Probst A.J."/>
            <person name="Hungate B.A."/>
            <person name="Pett-Ridge J."/>
            <person name="Firestone M.K."/>
            <person name="Banfield J.F."/>
        </authorList>
    </citation>
    <scope>NUCLEOTIDE SEQUENCE</scope>
    <source>
        <strain evidence="9">YM_69_17</strain>
    </source>
</reference>
<keyword evidence="6 7" id="KW-0472">Membrane</keyword>
<evidence type="ECO:0000256" key="5">
    <source>
        <dbReference type="ARBA" id="ARBA00022989"/>
    </source>
</evidence>
<evidence type="ECO:0000256" key="1">
    <source>
        <dbReference type="ARBA" id="ARBA00004651"/>
    </source>
</evidence>
<sequence>MGSPSAPDRDRVRGRTQGRALALLQAGWIRPLILLVIIVALWDLAIRVFHLPPYQVPAPWDVIVTLWRDGPELLAQSVPTTVATVLGFLLSAAIGIPTAMLIAGSRTVEAYVYPLLVFSQSIPKVAIAPLFVVWFGFGLEPKVISAFLLGVFPVVVSAVQGFKSLDPDTLDLARAMAASRWQVFRMVGLPAAMPAIFSGLKVSVTLAVVGAVVGEFVGANSGIGFVLQRSIGNFELPTMFAALVILALLGVVLFWLVDLVERLVIPWHASRRRDVILAA</sequence>
<comment type="subcellular location">
    <subcellularLocation>
        <location evidence="1 7">Cell membrane</location>
        <topology evidence="1 7">Multi-pass membrane protein</topology>
    </subcellularLocation>
</comment>
<dbReference type="SUPFAM" id="SSF161098">
    <property type="entry name" value="MetI-like"/>
    <property type="match status" value="1"/>
</dbReference>
<dbReference type="Gene3D" id="1.10.3720.10">
    <property type="entry name" value="MetI-like"/>
    <property type="match status" value="1"/>
</dbReference>
<accession>A0A952FKR0</accession>
<evidence type="ECO:0000313" key="10">
    <source>
        <dbReference type="Proteomes" id="UP000700706"/>
    </source>
</evidence>
<evidence type="ECO:0000259" key="8">
    <source>
        <dbReference type="PROSITE" id="PS50928"/>
    </source>
</evidence>
<proteinExistence type="inferred from homology"/>
<dbReference type="Pfam" id="PF00528">
    <property type="entry name" value="BPD_transp_1"/>
    <property type="match status" value="1"/>
</dbReference>
<gene>
    <name evidence="9" type="ORF">JF625_13595</name>
</gene>
<evidence type="ECO:0000256" key="7">
    <source>
        <dbReference type="RuleBase" id="RU363032"/>
    </source>
</evidence>
<dbReference type="EMBL" id="JAEKLZ010000201">
    <property type="protein sequence ID" value="MBW8726176.1"/>
    <property type="molecule type" value="Genomic_DNA"/>
</dbReference>
<keyword evidence="4 7" id="KW-0812">Transmembrane</keyword>
<dbReference type="GO" id="GO:0055085">
    <property type="term" value="P:transmembrane transport"/>
    <property type="evidence" value="ECO:0007669"/>
    <property type="project" value="InterPro"/>
</dbReference>
<keyword evidence="2 7" id="KW-0813">Transport</keyword>
<feature type="transmembrane region" description="Helical" evidence="7">
    <location>
        <begin position="115"/>
        <end position="137"/>
    </location>
</feature>
<dbReference type="PANTHER" id="PTHR30151:SF20">
    <property type="entry name" value="ABC TRANSPORTER PERMEASE PROTEIN HI_0355-RELATED"/>
    <property type="match status" value="1"/>
</dbReference>
<evidence type="ECO:0000256" key="6">
    <source>
        <dbReference type="ARBA" id="ARBA00023136"/>
    </source>
</evidence>
<dbReference type="CDD" id="cd06261">
    <property type="entry name" value="TM_PBP2"/>
    <property type="match status" value="1"/>
</dbReference>
<name>A0A952FKR0_9PROT</name>
<evidence type="ECO:0000256" key="2">
    <source>
        <dbReference type="ARBA" id="ARBA00022448"/>
    </source>
</evidence>
<feature type="transmembrane region" description="Helical" evidence="7">
    <location>
        <begin position="183"/>
        <end position="200"/>
    </location>
</feature>
<protein>
    <submittedName>
        <fullName evidence="9">ABC transporter permease</fullName>
    </submittedName>
</protein>
<feature type="transmembrane region" description="Helical" evidence="7">
    <location>
        <begin position="82"/>
        <end position="103"/>
    </location>
</feature>
<dbReference type="AlphaFoldDB" id="A0A952FKR0"/>
<evidence type="ECO:0000256" key="4">
    <source>
        <dbReference type="ARBA" id="ARBA00022692"/>
    </source>
</evidence>
<dbReference type="GO" id="GO:0005886">
    <property type="term" value="C:plasma membrane"/>
    <property type="evidence" value="ECO:0007669"/>
    <property type="project" value="UniProtKB-SubCell"/>
</dbReference>
<feature type="transmembrane region" description="Helical" evidence="7">
    <location>
        <begin position="239"/>
        <end position="257"/>
    </location>
</feature>
<comment type="caution">
    <text evidence="9">The sequence shown here is derived from an EMBL/GenBank/DDBJ whole genome shotgun (WGS) entry which is preliminary data.</text>
</comment>
<comment type="similarity">
    <text evidence="7">Belongs to the binding-protein-dependent transport system permease family.</text>
</comment>
<feature type="transmembrane region" description="Helical" evidence="7">
    <location>
        <begin position="143"/>
        <end position="162"/>
    </location>
</feature>
<dbReference type="PROSITE" id="PS50928">
    <property type="entry name" value="ABC_TM1"/>
    <property type="match status" value="1"/>
</dbReference>
<organism evidence="9 10">
    <name type="scientific">Inquilinus limosus</name>
    <dbReference type="NCBI Taxonomy" id="171674"/>
    <lineage>
        <taxon>Bacteria</taxon>
        <taxon>Pseudomonadati</taxon>
        <taxon>Pseudomonadota</taxon>
        <taxon>Alphaproteobacteria</taxon>
        <taxon>Rhodospirillales</taxon>
        <taxon>Rhodospirillaceae</taxon>
        <taxon>Inquilinus</taxon>
    </lineage>
</organism>
<dbReference type="Proteomes" id="UP000700706">
    <property type="component" value="Unassembled WGS sequence"/>
</dbReference>
<keyword evidence="5 7" id="KW-1133">Transmembrane helix</keyword>
<dbReference type="PANTHER" id="PTHR30151">
    <property type="entry name" value="ALKANE SULFONATE ABC TRANSPORTER-RELATED, MEMBRANE SUBUNIT"/>
    <property type="match status" value="1"/>
</dbReference>
<evidence type="ECO:0000256" key="3">
    <source>
        <dbReference type="ARBA" id="ARBA00022475"/>
    </source>
</evidence>
<feature type="transmembrane region" description="Helical" evidence="7">
    <location>
        <begin position="206"/>
        <end position="227"/>
    </location>
</feature>
<dbReference type="InterPro" id="IPR000515">
    <property type="entry name" value="MetI-like"/>
</dbReference>
<feature type="domain" description="ABC transmembrane type-1" evidence="8">
    <location>
        <begin position="77"/>
        <end position="257"/>
    </location>
</feature>